<keyword evidence="4" id="KW-1185">Reference proteome</keyword>
<dbReference type="GO" id="GO:0005634">
    <property type="term" value="C:nucleus"/>
    <property type="evidence" value="ECO:0007669"/>
    <property type="project" value="TreeGrafter"/>
</dbReference>
<feature type="region of interest" description="Disordered" evidence="2">
    <location>
        <begin position="448"/>
        <end position="564"/>
    </location>
</feature>
<dbReference type="InterPro" id="IPR001370">
    <property type="entry name" value="BIR_rpt"/>
</dbReference>
<dbReference type="FunFam" id="1.10.1170.10:FF:000003">
    <property type="entry name" value="E3 ubiquitin-protein ligase XIAP"/>
    <property type="match status" value="1"/>
</dbReference>
<name>A0A553PHK7_TIGCA</name>
<dbReference type="PROSITE" id="PS01282">
    <property type="entry name" value="BIR_REPEAT_1"/>
    <property type="match status" value="2"/>
</dbReference>
<dbReference type="InterPro" id="IPR050784">
    <property type="entry name" value="IAP"/>
</dbReference>
<dbReference type="Pfam" id="PF00653">
    <property type="entry name" value="BIR"/>
    <property type="match status" value="3"/>
</dbReference>
<dbReference type="SUPFAM" id="SSF57924">
    <property type="entry name" value="Inhibitor of apoptosis (IAP) repeat"/>
    <property type="match status" value="3"/>
</dbReference>
<dbReference type="EMBL" id="VCGU01000004">
    <property type="protein sequence ID" value="TRY77154.1"/>
    <property type="molecule type" value="Genomic_DNA"/>
</dbReference>
<dbReference type="Gene3D" id="1.10.1170.10">
    <property type="entry name" value="Inhibitor Of Apoptosis Protein (2mihbC-IAP-1), Chain A"/>
    <property type="match status" value="3"/>
</dbReference>
<evidence type="ECO:0000313" key="3">
    <source>
        <dbReference type="EMBL" id="TRY77154.1"/>
    </source>
</evidence>
<dbReference type="AlphaFoldDB" id="A0A553PHK7"/>
<protein>
    <submittedName>
        <fullName evidence="3">Uncharacterized protein</fullName>
    </submittedName>
</protein>
<organism evidence="3 4">
    <name type="scientific">Tigriopus californicus</name>
    <name type="common">Marine copepod</name>
    <dbReference type="NCBI Taxonomy" id="6832"/>
    <lineage>
        <taxon>Eukaryota</taxon>
        <taxon>Metazoa</taxon>
        <taxon>Ecdysozoa</taxon>
        <taxon>Arthropoda</taxon>
        <taxon>Crustacea</taxon>
        <taxon>Multicrustacea</taxon>
        <taxon>Hexanauplia</taxon>
        <taxon>Copepoda</taxon>
        <taxon>Harpacticoida</taxon>
        <taxon>Harpacticidae</taxon>
        <taxon>Tigriopus</taxon>
    </lineage>
</organism>
<evidence type="ECO:0000313" key="4">
    <source>
        <dbReference type="Proteomes" id="UP000318571"/>
    </source>
</evidence>
<dbReference type="STRING" id="6832.A0A553PHK7"/>
<dbReference type="SMART" id="SM00238">
    <property type="entry name" value="BIR"/>
    <property type="match status" value="3"/>
</dbReference>
<dbReference type="Proteomes" id="UP000318571">
    <property type="component" value="Chromosome 5"/>
</dbReference>
<dbReference type="CDD" id="cd14321">
    <property type="entry name" value="UBA_IAPs"/>
    <property type="match status" value="1"/>
</dbReference>
<dbReference type="GO" id="GO:0006915">
    <property type="term" value="P:apoptotic process"/>
    <property type="evidence" value="ECO:0007669"/>
    <property type="project" value="UniProtKB-KW"/>
</dbReference>
<feature type="compositionally biased region" description="Low complexity" evidence="2">
    <location>
        <begin position="451"/>
        <end position="464"/>
    </location>
</feature>
<evidence type="ECO:0000256" key="1">
    <source>
        <dbReference type="ARBA" id="ARBA00022703"/>
    </source>
</evidence>
<evidence type="ECO:0000256" key="2">
    <source>
        <dbReference type="SAM" id="MobiDB-lite"/>
    </source>
</evidence>
<proteinExistence type="predicted"/>
<dbReference type="Gene3D" id="1.10.8.10">
    <property type="entry name" value="DNA helicase RuvA subunit, C-terminal domain"/>
    <property type="match status" value="1"/>
</dbReference>
<sequence>MGSAERIGSVLRFEERRLSTFQNWPANAKVDARKIAKAGFHHTGREAQVKCAWCGCVLSEWNYGDQVMARHRAAKPSCPFVLNKSDNVPLLSMNQHPDPNADPEPRASSSPDQEDFQAVSDPPSDNDIYVANGNEAERMEGGEEEDVVSFQSLPPPLHTMRASDPENLVMSANLKEEAKRLRTFINWPNTRIHPKDLAKAGFYYTGVQDCVRCIFCGEYVGHWDPNDDPAREHRAIFPQCPFVQVPPPIFWSSAFPSKPMDTNGIIHHSGPTNSKFSTLEARLRTFREWPPALRQKPKDMAEAGFFYIGLSDQVKCFYCDGGLRNWQAEDDPWTEHCRWFSKCGFVRLIKGDEFIAKCVSEKPPEGLSKASGAKMSSDRVNVAYTEEDMKRYMRSPFVQEVLGMGIDLSRVKVAIRNRIRSTGREFTSVDDLINAAFGVHREQEDVAHLDNNSSPSPFASNNPSRQNSFTQQGSVDIEPSPSGSDETGSHSIQVSQEPSTSFSRNSAPPPPLTSSLSVPNVSATAESNEACPQVPVKSITPTPEVMKTKSLGNPMTEDLLGQGE</sequence>
<dbReference type="PANTHER" id="PTHR10044:SF139">
    <property type="entry name" value="DEATH-ASSOCIATED INHIBITOR OF APOPTOSIS 2"/>
    <property type="match status" value="1"/>
</dbReference>
<feature type="compositionally biased region" description="Polar residues" evidence="2">
    <location>
        <begin position="481"/>
        <end position="504"/>
    </location>
</feature>
<comment type="caution">
    <text evidence="3">The sequence shown here is derived from an EMBL/GenBank/DDBJ whole genome shotgun (WGS) entry which is preliminary data.</text>
</comment>
<keyword evidence="1" id="KW-0053">Apoptosis</keyword>
<feature type="region of interest" description="Disordered" evidence="2">
    <location>
        <begin position="89"/>
        <end position="130"/>
    </location>
</feature>
<feature type="compositionally biased region" description="Low complexity" evidence="2">
    <location>
        <begin position="513"/>
        <end position="522"/>
    </location>
</feature>
<dbReference type="CDD" id="cd00022">
    <property type="entry name" value="BIR"/>
    <property type="match status" value="3"/>
</dbReference>
<reference evidence="3 4" key="1">
    <citation type="journal article" date="2018" name="Nat. Ecol. Evol.">
        <title>Genomic signatures of mitonuclear coevolution across populations of Tigriopus californicus.</title>
        <authorList>
            <person name="Barreto F.S."/>
            <person name="Watson E.T."/>
            <person name="Lima T.G."/>
            <person name="Willett C.S."/>
            <person name="Edmands S."/>
            <person name="Li W."/>
            <person name="Burton R.S."/>
        </authorList>
    </citation>
    <scope>NUCLEOTIDE SEQUENCE [LARGE SCALE GENOMIC DNA]</scope>
    <source>
        <strain evidence="3 4">San Diego</strain>
    </source>
</reference>
<gene>
    <name evidence="3" type="ORF">TCAL_00064</name>
</gene>
<dbReference type="OMA" id="WCKGVIA"/>
<dbReference type="GO" id="GO:0005737">
    <property type="term" value="C:cytoplasm"/>
    <property type="evidence" value="ECO:0007669"/>
    <property type="project" value="TreeGrafter"/>
</dbReference>
<dbReference type="PANTHER" id="PTHR10044">
    <property type="entry name" value="INHIBITOR OF APOPTOSIS"/>
    <property type="match status" value="1"/>
</dbReference>
<feature type="compositionally biased region" description="Polar residues" evidence="2">
    <location>
        <begin position="465"/>
        <end position="474"/>
    </location>
</feature>
<dbReference type="PROSITE" id="PS50143">
    <property type="entry name" value="BIR_REPEAT_2"/>
    <property type="match status" value="3"/>
</dbReference>
<accession>A0A553PHK7</accession>